<feature type="non-terminal residue" evidence="1">
    <location>
        <position position="1"/>
    </location>
</feature>
<dbReference type="AlphaFoldDB" id="A0A7R9MNP1"/>
<evidence type="ECO:0000313" key="2">
    <source>
        <dbReference type="Proteomes" id="UP000728032"/>
    </source>
</evidence>
<dbReference type="OrthoDB" id="6531018at2759"/>
<evidence type="ECO:0000313" key="1">
    <source>
        <dbReference type="EMBL" id="CAD7663605.1"/>
    </source>
</evidence>
<dbReference type="SUPFAM" id="SSF50978">
    <property type="entry name" value="WD40 repeat-like"/>
    <property type="match status" value="1"/>
</dbReference>
<gene>
    <name evidence="1" type="ORF">ONB1V03_LOCUS20163</name>
</gene>
<reference evidence="1" key="1">
    <citation type="submission" date="2020-11" db="EMBL/GenBank/DDBJ databases">
        <authorList>
            <person name="Tran Van P."/>
        </authorList>
    </citation>
    <scope>NUCLEOTIDE SEQUENCE</scope>
</reference>
<dbReference type="EMBL" id="OC948297">
    <property type="protein sequence ID" value="CAD7663605.1"/>
    <property type="molecule type" value="Genomic_DNA"/>
</dbReference>
<proteinExistence type="predicted"/>
<organism evidence="1">
    <name type="scientific">Oppiella nova</name>
    <dbReference type="NCBI Taxonomy" id="334625"/>
    <lineage>
        <taxon>Eukaryota</taxon>
        <taxon>Metazoa</taxon>
        <taxon>Ecdysozoa</taxon>
        <taxon>Arthropoda</taxon>
        <taxon>Chelicerata</taxon>
        <taxon>Arachnida</taxon>
        <taxon>Acari</taxon>
        <taxon>Acariformes</taxon>
        <taxon>Sarcoptiformes</taxon>
        <taxon>Oribatida</taxon>
        <taxon>Brachypylina</taxon>
        <taxon>Oppioidea</taxon>
        <taxon>Oppiidae</taxon>
        <taxon>Oppiella</taxon>
    </lineage>
</organism>
<protein>
    <submittedName>
        <fullName evidence="1">Uncharacterized protein</fullName>
    </submittedName>
</protein>
<name>A0A7R9MNP1_9ACAR</name>
<dbReference type="EMBL" id="CAJPVJ010033472">
    <property type="protein sequence ID" value="CAG2180742.1"/>
    <property type="molecule type" value="Genomic_DNA"/>
</dbReference>
<accession>A0A7R9MNP1</accession>
<dbReference type="InterPro" id="IPR036322">
    <property type="entry name" value="WD40_repeat_dom_sf"/>
</dbReference>
<keyword evidence="2" id="KW-1185">Reference proteome</keyword>
<sequence length="245" mass="27704">SCPQQFYKSYHWLGVFSFSNLEMKLISHEHNLIACSDVVFNMEMTSKDADHSWKWSAMNELSFEGGLEKDLEEQDGDIYVMPHKMKNVFSFGDGIFFLITHKNQIYFTTDSRVFRRCPLNDWLKSADFITSIALYGSVLACASFDGYVFVHSFTAPEHLHYLTHHKPLINRRVTTDQIISVAITDNGLDLMVGVATKTTLYTLNCSPKAKLLDPCSPSPVSPEVIDISSSLSVRSSDVEVIDIED</sequence>
<dbReference type="Proteomes" id="UP000728032">
    <property type="component" value="Unassembled WGS sequence"/>
</dbReference>